<comment type="subcellular location">
    <subcellularLocation>
        <location evidence="1">Cell membrane</location>
        <topology evidence="1">Multi-pass membrane protein</topology>
    </subcellularLocation>
</comment>
<evidence type="ECO:0000256" key="9">
    <source>
        <dbReference type="SAM" id="Phobius"/>
    </source>
</evidence>
<name>A0A8J8BA40_9ACTN</name>
<dbReference type="PANTHER" id="PTHR30009:SF4">
    <property type="entry name" value="PTS SYSTEM N-ACETYLGLUCOSAMINE-SPECIFIC EIICBA COMPONENT"/>
    <property type="match status" value="1"/>
</dbReference>
<dbReference type="GO" id="GO:0005886">
    <property type="term" value="C:plasma membrane"/>
    <property type="evidence" value="ECO:0007669"/>
    <property type="project" value="UniProtKB-SubCell"/>
</dbReference>
<gene>
    <name evidence="11" type="ORF">KGA66_05755</name>
</gene>
<dbReference type="PROSITE" id="PS51103">
    <property type="entry name" value="PTS_EIIC_TYPE_1"/>
    <property type="match status" value="1"/>
</dbReference>
<reference evidence="11" key="1">
    <citation type="submission" date="2021-04" db="EMBL/GenBank/DDBJ databases">
        <title>Genome based classification of Actinospica acidithermotolerans sp. nov., an actinobacterium isolated from an Indonesian hot spring.</title>
        <authorList>
            <person name="Kusuma A.B."/>
            <person name="Putra K.E."/>
            <person name="Nafisah S."/>
            <person name="Loh J."/>
            <person name="Nouioui I."/>
            <person name="Goodfellow M."/>
        </authorList>
    </citation>
    <scope>NUCLEOTIDE SEQUENCE</scope>
    <source>
        <strain evidence="11">DSM 45618</strain>
    </source>
</reference>
<dbReference type="InterPro" id="IPR003352">
    <property type="entry name" value="PTS_EIIC"/>
</dbReference>
<dbReference type="Pfam" id="PF02378">
    <property type="entry name" value="PTS_EIIC"/>
    <property type="match status" value="1"/>
</dbReference>
<dbReference type="GO" id="GO:0009401">
    <property type="term" value="P:phosphoenolpyruvate-dependent sugar phosphotransferase system"/>
    <property type="evidence" value="ECO:0007669"/>
    <property type="project" value="UniProtKB-KW"/>
</dbReference>
<evidence type="ECO:0000256" key="8">
    <source>
        <dbReference type="ARBA" id="ARBA00023136"/>
    </source>
</evidence>
<evidence type="ECO:0000256" key="3">
    <source>
        <dbReference type="ARBA" id="ARBA00022475"/>
    </source>
</evidence>
<evidence type="ECO:0000313" key="12">
    <source>
        <dbReference type="Proteomes" id="UP000677913"/>
    </source>
</evidence>
<dbReference type="RefSeq" id="WP_211465320.1">
    <property type="nucleotide sequence ID" value="NZ_JAGSXH010000012.1"/>
</dbReference>
<dbReference type="GO" id="GO:0015764">
    <property type="term" value="P:N-acetylglucosamine transport"/>
    <property type="evidence" value="ECO:0007669"/>
    <property type="project" value="TreeGrafter"/>
</dbReference>
<proteinExistence type="predicted"/>
<feature type="transmembrane region" description="Helical" evidence="9">
    <location>
        <begin position="115"/>
        <end position="136"/>
    </location>
</feature>
<keyword evidence="6 9" id="KW-0812">Transmembrane</keyword>
<evidence type="ECO:0000256" key="7">
    <source>
        <dbReference type="ARBA" id="ARBA00022989"/>
    </source>
</evidence>
<dbReference type="PANTHER" id="PTHR30009">
    <property type="entry name" value="CYTOCHROME C-TYPE SYNTHESIS PROTEIN AND PTS TRANSMEMBRANE COMPONENT"/>
    <property type="match status" value="1"/>
</dbReference>
<comment type="caution">
    <text evidence="11">The sequence shown here is derived from an EMBL/GenBank/DDBJ whole genome shotgun (WGS) entry which is preliminary data.</text>
</comment>
<dbReference type="AlphaFoldDB" id="A0A8J8BA40"/>
<dbReference type="EMBL" id="JAGSXH010000012">
    <property type="protein sequence ID" value="MBS2962542.1"/>
    <property type="molecule type" value="Genomic_DNA"/>
</dbReference>
<feature type="transmembrane region" description="Helical" evidence="9">
    <location>
        <begin position="83"/>
        <end position="108"/>
    </location>
</feature>
<evidence type="ECO:0000259" key="10">
    <source>
        <dbReference type="PROSITE" id="PS51103"/>
    </source>
</evidence>
<dbReference type="InterPro" id="IPR013013">
    <property type="entry name" value="PTS_EIIC_1"/>
</dbReference>
<accession>A0A8J8BA40</accession>
<keyword evidence="5" id="KW-0598">Phosphotransferase system</keyword>
<sequence>MTAATADGLPPQAPTSNPVLATLQRIGRSLMLPIAVMPAAGLLIRLGSDDILGERAVPADPTQHGLYLATATGWHWLVYVEQVFAAAGNGIFNFLPLLFAIGVAIGFARRADGSTALAAAVGYLVYNEVTAAVFAMPAGSAWRKDWAAPFYGKDPKTGVVAYSDVISHNPTYVLGGIFVGLMAAMLYQRYYRIKLPAYLAFFGGRRFVPIVTAFAAVGLGVVMGLIWEFAAVPINNLGGVAARNGTAGAGLFGLINRLLLPFGLHHIPNNLVWTSAVGGTCHANGVPYNGDLTCFFHGDKSAGMFMTGFFPIMMFALPAAAYAMTRAARPDKRKLVGGIMLSAALCSFLTGVTEPIEFAFLFAAPLLFGVHAVLTGVSLAVCQALGVHDGFSFSAGLFDYVFNYDIATKPLLLIPIGLVFAALYYVLFTFAIKRFNIQTPGREPDADEEAGTAVLAEAPVA</sequence>
<evidence type="ECO:0000256" key="4">
    <source>
        <dbReference type="ARBA" id="ARBA00022597"/>
    </source>
</evidence>
<evidence type="ECO:0000256" key="5">
    <source>
        <dbReference type="ARBA" id="ARBA00022683"/>
    </source>
</evidence>
<keyword evidence="7 9" id="KW-1133">Transmembrane helix</keyword>
<dbReference type="Proteomes" id="UP000677913">
    <property type="component" value="Unassembled WGS sequence"/>
</dbReference>
<keyword evidence="2" id="KW-0813">Transport</keyword>
<keyword evidence="3" id="KW-1003">Cell membrane</keyword>
<protein>
    <submittedName>
        <fullName evidence="11">PTS transporter subunit EIIC</fullName>
    </submittedName>
</protein>
<keyword evidence="4" id="KW-0762">Sugar transport</keyword>
<feature type="transmembrane region" description="Helical" evidence="9">
    <location>
        <begin position="170"/>
        <end position="187"/>
    </location>
</feature>
<evidence type="ECO:0000256" key="1">
    <source>
        <dbReference type="ARBA" id="ARBA00004651"/>
    </source>
</evidence>
<evidence type="ECO:0000256" key="6">
    <source>
        <dbReference type="ARBA" id="ARBA00022692"/>
    </source>
</evidence>
<organism evidence="11 12">
    <name type="scientific">Actinocrinis puniceicyclus</name>
    <dbReference type="NCBI Taxonomy" id="977794"/>
    <lineage>
        <taxon>Bacteria</taxon>
        <taxon>Bacillati</taxon>
        <taxon>Actinomycetota</taxon>
        <taxon>Actinomycetes</taxon>
        <taxon>Catenulisporales</taxon>
        <taxon>Actinospicaceae</taxon>
        <taxon>Actinocrinis</taxon>
    </lineage>
</organism>
<feature type="transmembrane region" description="Helical" evidence="9">
    <location>
        <begin position="335"/>
        <end position="352"/>
    </location>
</feature>
<evidence type="ECO:0000313" key="11">
    <source>
        <dbReference type="EMBL" id="MBS2962542.1"/>
    </source>
</evidence>
<dbReference type="GO" id="GO:0008982">
    <property type="term" value="F:protein-N(PI)-phosphohistidine-sugar phosphotransferase activity"/>
    <property type="evidence" value="ECO:0007669"/>
    <property type="project" value="InterPro"/>
</dbReference>
<feature type="transmembrane region" description="Helical" evidence="9">
    <location>
        <begin position="358"/>
        <end position="382"/>
    </location>
</feature>
<evidence type="ECO:0000256" key="2">
    <source>
        <dbReference type="ARBA" id="ARBA00022448"/>
    </source>
</evidence>
<keyword evidence="12" id="KW-1185">Reference proteome</keyword>
<dbReference type="GO" id="GO:0090563">
    <property type="term" value="F:protein-phosphocysteine-sugar phosphotransferase activity"/>
    <property type="evidence" value="ECO:0007669"/>
    <property type="project" value="TreeGrafter"/>
</dbReference>
<keyword evidence="8 9" id="KW-0472">Membrane</keyword>
<dbReference type="InterPro" id="IPR050429">
    <property type="entry name" value="PTS_Glucose_EIICBA"/>
</dbReference>
<feature type="domain" description="PTS EIIC type-1" evidence="10">
    <location>
        <begin position="17"/>
        <end position="444"/>
    </location>
</feature>
<feature type="transmembrane region" description="Helical" evidence="9">
    <location>
        <begin position="302"/>
        <end position="323"/>
    </location>
</feature>
<feature type="transmembrane region" description="Helical" evidence="9">
    <location>
        <begin position="207"/>
        <end position="227"/>
    </location>
</feature>
<feature type="transmembrane region" description="Helical" evidence="9">
    <location>
        <begin position="412"/>
        <end position="432"/>
    </location>
</feature>